<feature type="transmembrane region" description="Helical" evidence="2">
    <location>
        <begin position="128"/>
        <end position="154"/>
    </location>
</feature>
<accession>A0A369MTZ5</accession>
<dbReference type="RefSeq" id="WP_081956912.1">
    <property type="nucleotide sequence ID" value="NZ_JAKNJA010000030.1"/>
</dbReference>
<keyword evidence="4" id="KW-0808">Transferase</keyword>
<comment type="similarity">
    <text evidence="1">Belongs to the bacterial sugar transferase family.</text>
</comment>
<name>A0A369MTZ5_EGGLN</name>
<dbReference type="InterPro" id="IPR003362">
    <property type="entry name" value="Bact_transf"/>
</dbReference>
<evidence type="ECO:0000256" key="2">
    <source>
        <dbReference type="SAM" id="Phobius"/>
    </source>
</evidence>
<protein>
    <submittedName>
        <fullName evidence="4">Sugar transferase</fullName>
    </submittedName>
</protein>
<dbReference type="PANTHER" id="PTHR30576:SF0">
    <property type="entry name" value="UNDECAPRENYL-PHOSPHATE N-ACETYLGALACTOSAMINYL 1-PHOSPHATE TRANSFERASE-RELATED"/>
    <property type="match status" value="1"/>
</dbReference>
<organism evidence="4 5">
    <name type="scientific">Eggerthella lenta</name>
    <name type="common">Eubacterium lentum</name>
    <dbReference type="NCBI Taxonomy" id="84112"/>
    <lineage>
        <taxon>Bacteria</taxon>
        <taxon>Bacillati</taxon>
        <taxon>Actinomycetota</taxon>
        <taxon>Coriobacteriia</taxon>
        <taxon>Eggerthellales</taxon>
        <taxon>Eggerthellaceae</taxon>
        <taxon>Eggerthella</taxon>
    </lineage>
</organism>
<keyword evidence="2" id="KW-1133">Transmembrane helix</keyword>
<dbReference type="PANTHER" id="PTHR30576">
    <property type="entry name" value="COLANIC BIOSYNTHESIS UDP-GLUCOSE LIPID CARRIER TRANSFERASE"/>
    <property type="match status" value="1"/>
</dbReference>
<dbReference type="GO" id="GO:0016780">
    <property type="term" value="F:phosphotransferase activity, for other substituted phosphate groups"/>
    <property type="evidence" value="ECO:0007669"/>
    <property type="project" value="TreeGrafter"/>
</dbReference>
<evidence type="ECO:0000259" key="3">
    <source>
        <dbReference type="Pfam" id="PF02397"/>
    </source>
</evidence>
<gene>
    <name evidence="4" type="ORF">C1871_15055</name>
</gene>
<evidence type="ECO:0000313" key="4">
    <source>
        <dbReference type="EMBL" id="RDB80929.1"/>
    </source>
</evidence>
<evidence type="ECO:0000256" key="1">
    <source>
        <dbReference type="ARBA" id="ARBA00006464"/>
    </source>
</evidence>
<evidence type="ECO:0000313" key="5">
    <source>
        <dbReference type="Proteomes" id="UP000253857"/>
    </source>
</evidence>
<reference evidence="4 5" key="1">
    <citation type="journal article" date="2018" name="Elife">
        <title>Discovery and characterization of a prevalent human gut bacterial enzyme sufficient for the inactivation of a family of plant toxins.</title>
        <authorList>
            <person name="Koppel N."/>
            <person name="Bisanz J.E."/>
            <person name="Pandelia M.E."/>
            <person name="Turnbaugh P.J."/>
            <person name="Balskus E.P."/>
        </authorList>
    </citation>
    <scope>NUCLEOTIDE SEQUENCE [LARGE SCALE GENOMIC DNA]</scope>
    <source>
        <strain evidence="4 5">FAA1-1-60AUCSF</strain>
    </source>
</reference>
<feature type="domain" description="Bacterial sugar transferase" evidence="3">
    <location>
        <begin position="126"/>
        <end position="316"/>
    </location>
</feature>
<keyword evidence="2" id="KW-0472">Membrane</keyword>
<dbReference type="EMBL" id="PPTY01000052">
    <property type="protein sequence ID" value="RDB80929.1"/>
    <property type="molecule type" value="Genomic_DNA"/>
</dbReference>
<comment type="caution">
    <text evidence="4">The sequence shown here is derived from an EMBL/GenBank/DDBJ whole genome shotgun (WGS) entry which is preliminary data.</text>
</comment>
<dbReference type="Proteomes" id="UP000253857">
    <property type="component" value="Unassembled WGS sequence"/>
</dbReference>
<dbReference type="Pfam" id="PF02397">
    <property type="entry name" value="Bac_transf"/>
    <property type="match status" value="1"/>
</dbReference>
<keyword evidence="2" id="KW-0812">Transmembrane</keyword>
<sequence length="323" mass="36628">MLQALCAVAKKPVRCLRGHGDPVRIKRLANRPIEVLSATLLDKRGYVKSSETLGDTEPMAASDVAFLAPLDSDSRGTLFRDIARRRKIEYPDASMVNDKSILGKSSQTFRENFSSRIRSIIYRYAKRLFDITFSAFILVVALVPGLILATAIAIETKAWPIYSQERIGKGGHPFRIYKFRTMVSDSHNIEKYFTSEQMDAWRRERKVVDDPRITPLGRVLRSTSVDELPNFINVLKGEMSVIGPRAISFDELSNFGENKDLLLSVPAGITGWWQVSRRNQATFETGERQALELEYVRNAGFILDAKVFIRTFGVMFGRRRTGR</sequence>
<proteinExistence type="inferred from homology"/>
<dbReference type="AlphaFoldDB" id="A0A369MTZ5"/>